<dbReference type="RefSeq" id="WP_344096880.1">
    <property type="nucleotide sequence ID" value="NZ_BAAAOG010000009.1"/>
</dbReference>
<dbReference type="Gene3D" id="2.115.10.20">
    <property type="entry name" value="Glycosyl hydrolase domain, family 43"/>
    <property type="match status" value="1"/>
</dbReference>
<protein>
    <submittedName>
        <fullName evidence="5">Glycoside hydrolase family 43 protein</fullName>
    </submittedName>
</protein>
<dbReference type="InterPro" id="IPR051795">
    <property type="entry name" value="Glycosyl_Hydrlase_43"/>
</dbReference>
<dbReference type="Proteomes" id="UP001499933">
    <property type="component" value="Unassembled WGS sequence"/>
</dbReference>
<evidence type="ECO:0000256" key="2">
    <source>
        <dbReference type="ARBA" id="ARBA00022801"/>
    </source>
</evidence>
<name>A0ABP5CS82_9MICO</name>
<keyword evidence="6" id="KW-1185">Reference proteome</keyword>
<dbReference type="EMBL" id="BAAAOG010000009">
    <property type="protein sequence ID" value="GAA1967963.1"/>
    <property type="molecule type" value="Genomic_DNA"/>
</dbReference>
<dbReference type="SUPFAM" id="SSF75005">
    <property type="entry name" value="Arabinanase/levansucrase/invertase"/>
    <property type="match status" value="1"/>
</dbReference>
<dbReference type="PANTHER" id="PTHR42812:SF14">
    <property type="entry name" value="SECRETED PROTEIN"/>
    <property type="match status" value="1"/>
</dbReference>
<evidence type="ECO:0000313" key="6">
    <source>
        <dbReference type="Proteomes" id="UP001499933"/>
    </source>
</evidence>
<dbReference type="Pfam" id="PF04616">
    <property type="entry name" value="Glyco_hydro_43"/>
    <property type="match status" value="1"/>
</dbReference>
<evidence type="ECO:0000256" key="1">
    <source>
        <dbReference type="ARBA" id="ARBA00009865"/>
    </source>
</evidence>
<gene>
    <name evidence="5" type="ORF">GCM10009776_33770</name>
</gene>
<sequence length="312" mass="34056">MTSKISDVRMRDPFILESPPGRFTLVGTTDANLWGGPATGFDCYTSADLEDWEGPIPAFRPPPDFWSDTQFWAPEIHPYEGRFYMFATFANSSKGAGPRGVAVLVSGHPTGPFTPWSDGPLTPRQVPCLDGTLFVDDGLQPWLVYSRGAEGLPGGAPGISDGEMWAIRLSSDLKTAVGQPELLFTASSAGWSKPLWFPEGVEPPEQLNLGKDPLFTDGPFLFRSSDGHLLMLWSSFGEEGYAMGIAKSETGTVLGPWTQRPRPIWARNGGHGMIFTNASKAYLVFHWPNDTPNERVKLVEVEIGADDVHIVG</sequence>
<organism evidence="5 6">
    <name type="scientific">Microbacterium deminutum</name>
    <dbReference type="NCBI Taxonomy" id="344164"/>
    <lineage>
        <taxon>Bacteria</taxon>
        <taxon>Bacillati</taxon>
        <taxon>Actinomycetota</taxon>
        <taxon>Actinomycetes</taxon>
        <taxon>Micrococcales</taxon>
        <taxon>Microbacteriaceae</taxon>
        <taxon>Microbacterium</taxon>
    </lineage>
</organism>
<dbReference type="PANTHER" id="PTHR42812">
    <property type="entry name" value="BETA-XYLOSIDASE"/>
    <property type="match status" value="1"/>
</dbReference>
<dbReference type="GO" id="GO:0016787">
    <property type="term" value="F:hydrolase activity"/>
    <property type="evidence" value="ECO:0007669"/>
    <property type="project" value="UniProtKB-KW"/>
</dbReference>
<accession>A0ABP5CS82</accession>
<evidence type="ECO:0000313" key="5">
    <source>
        <dbReference type="EMBL" id="GAA1967963.1"/>
    </source>
</evidence>
<dbReference type="CDD" id="cd08981">
    <property type="entry name" value="GH43_Bt1873-like"/>
    <property type="match status" value="1"/>
</dbReference>
<keyword evidence="2 4" id="KW-0378">Hydrolase</keyword>
<evidence type="ECO:0000256" key="4">
    <source>
        <dbReference type="RuleBase" id="RU361187"/>
    </source>
</evidence>
<proteinExistence type="inferred from homology"/>
<comment type="similarity">
    <text evidence="1 4">Belongs to the glycosyl hydrolase 43 family.</text>
</comment>
<evidence type="ECO:0000256" key="3">
    <source>
        <dbReference type="ARBA" id="ARBA00023295"/>
    </source>
</evidence>
<comment type="caution">
    <text evidence="5">The sequence shown here is derived from an EMBL/GenBank/DDBJ whole genome shotgun (WGS) entry which is preliminary data.</text>
</comment>
<reference evidence="6" key="1">
    <citation type="journal article" date="2019" name="Int. J. Syst. Evol. Microbiol.">
        <title>The Global Catalogue of Microorganisms (GCM) 10K type strain sequencing project: providing services to taxonomists for standard genome sequencing and annotation.</title>
        <authorList>
            <consortium name="The Broad Institute Genomics Platform"/>
            <consortium name="The Broad Institute Genome Sequencing Center for Infectious Disease"/>
            <person name="Wu L."/>
            <person name="Ma J."/>
        </authorList>
    </citation>
    <scope>NUCLEOTIDE SEQUENCE [LARGE SCALE GENOMIC DNA]</scope>
    <source>
        <strain evidence="6">JCM 14901</strain>
    </source>
</reference>
<keyword evidence="3 4" id="KW-0326">Glycosidase</keyword>
<dbReference type="InterPro" id="IPR023296">
    <property type="entry name" value="Glyco_hydro_beta-prop_sf"/>
</dbReference>
<dbReference type="InterPro" id="IPR006710">
    <property type="entry name" value="Glyco_hydro_43"/>
</dbReference>